<evidence type="ECO:0000256" key="1">
    <source>
        <dbReference type="SAM" id="Phobius"/>
    </source>
</evidence>
<keyword evidence="1" id="KW-0472">Membrane</keyword>
<sequence length="453" mass="51144">MNKNSNWRVVTLISICFIIYLILSIFSFAFDFKWEPFEKVNLITDVFDKNKKSEIVKEDLQKNNPENSKSNSKNLVQDFELYKKPNFITNFYKGDSVTALTEFAEKLHQLKTSKKGKIRIAYFGDSMIEGDLLTQTLRKLLQKEFGGYGVGFLPIHSKVGGFRQTASVKSSGWETTNFMDKGAKNMYISGFSFSGLGNGSFTDKTVTAPPSLQKFLIYGESNGGNINYDGTSISLQGNDLVNSQLLSNNNATSFELKSNSATTPFYGVSFESENGIILDNFSFRGITGVEFRKIDEDFLKAVQKANHYDLIVMQYGVNLLFRPNDTDYSYYTKNMTPVLEKFISAFPKTDILLVSSADRAFRYNGEYQTAKGLPNLLETQARLAYDHHLAFFNLFETMGGENSIVDWASQKPPLANKDYVHPNGKGADILAEKLFHAIMNDYNNYKPKTETTP</sequence>
<proteinExistence type="predicted"/>
<protein>
    <recommendedName>
        <fullName evidence="4">Lysophospholipase L1</fullName>
    </recommendedName>
</protein>
<comment type="caution">
    <text evidence="2">The sequence shown here is derived from an EMBL/GenBank/DDBJ whole genome shotgun (WGS) entry which is preliminary data.</text>
</comment>
<keyword evidence="3" id="KW-1185">Reference proteome</keyword>
<evidence type="ECO:0000313" key="2">
    <source>
        <dbReference type="EMBL" id="GGP01582.1"/>
    </source>
</evidence>
<reference evidence="3" key="1">
    <citation type="journal article" date="2019" name="Int. J. Syst. Evol. Microbiol.">
        <title>The Global Catalogue of Microorganisms (GCM) 10K type strain sequencing project: providing services to taxonomists for standard genome sequencing and annotation.</title>
        <authorList>
            <consortium name="The Broad Institute Genomics Platform"/>
            <consortium name="The Broad Institute Genome Sequencing Center for Infectious Disease"/>
            <person name="Wu L."/>
            <person name="Ma J."/>
        </authorList>
    </citation>
    <scope>NUCLEOTIDE SEQUENCE [LARGE SCALE GENOMIC DNA]</scope>
    <source>
        <strain evidence="3">CGMCC 1.7656</strain>
    </source>
</reference>
<keyword evidence="1" id="KW-0812">Transmembrane</keyword>
<dbReference type="Gene3D" id="2.60.120.1360">
    <property type="match status" value="1"/>
</dbReference>
<keyword evidence="1" id="KW-1133">Transmembrane helix</keyword>
<dbReference type="EMBL" id="BMLV01000001">
    <property type="protein sequence ID" value="GGP01582.1"/>
    <property type="molecule type" value="Genomic_DNA"/>
</dbReference>
<dbReference type="Gene3D" id="3.40.50.1110">
    <property type="entry name" value="SGNH hydrolase"/>
    <property type="match status" value="1"/>
</dbReference>
<name>A0ABQ2NEU4_9FLAO</name>
<gene>
    <name evidence="2" type="ORF">GCM10010992_02540</name>
</gene>
<evidence type="ECO:0008006" key="4">
    <source>
        <dbReference type="Google" id="ProtNLM"/>
    </source>
</evidence>
<evidence type="ECO:0000313" key="3">
    <source>
        <dbReference type="Proteomes" id="UP000620064"/>
    </source>
</evidence>
<dbReference type="RefSeq" id="WP_188616265.1">
    <property type="nucleotide sequence ID" value="NZ_BMLV01000001.1"/>
</dbReference>
<dbReference type="InterPro" id="IPR036514">
    <property type="entry name" value="SGNH_hydro_sf"/>
</dbReference>
<feature type="transmembrane region" description="Helical" evidence="1">
    <location>
        <begin position="7"/>
        <end position="30"/>
    </location>
</feature>
<accession>A0ABQ2NEU4</accession>
<dbReference type="SUPFAM" id="SSF52266">
    <property type="entry name" value="SGNH hydrolase"/>
    <property type="match status" value="1"/>
</dbReference>
<organism evidence="2 3">
    <name type="scientific">Cloacibacterium rupense</name>
    <dbReference type="NCBI Taxonomy" id="517423"/>
    <lineage>
        <taxon>Bacteria</taxon>
        <taxon>Pseudomonadati</taxon>
        <taxon>Bacteroidota</taxon>
        <taxon>Flavobacteriia</taxon>
        <taxon>Flavobacteriales</taxon>
        <taxon>Weeksellaceae</taxon>
    </lineage>
</organism>
<dbReference type="Proteomes" id="UP000620064">
    <property type="component" value="Unassembled WGS sequence"/>
</dbReference>